<name>A0A212TI82_9BACT</name>
<reference evidence="3" key="1">
    <citation type="submission" date="2017-06" db="EMBL/GenBank/DDBJ databases">
        <authorList>
            <person name="Varghese N."/>
            <person name="Submissions S."/>
        </authorList>
    </citation>
    <scope>NUCLEOTIDE SEQUENCE [LARGE SCALE GENOMIC DNA]</scope>
    <source>
        <strain evidence="3">DSM 11116</strain>
    </source>
</reference>
<proteinExistence type="predicted"/>
<feature type="domain" description="Glutamine amidotransferase" evidence="1">
    <location>
        <begin position="22"/>
        <end position="180"/>
    </location>
</feature>
<dbReference type="PANTHER" id="PTHR42695">
    <property type="entry name" value="GLUTAMINE AMIDOTRANSFERASE YLR126C-RELATED"/>
    <property type="match status" value="1"/>
</dbReference>
<dbReference type="InterPro" id="IPR017926">
    <property type="entry name" value="GATASE"/>
</dbReference>
<dbReference type="CDD" id="cd01741">
    <property type="entry name" value="GATase1_1"/>
    <property type="match status" value="1"/>
</dbReference>
<gene>
    <name evidence="2" type="ORF">SAMN06265337_1358</name>
</gene>
<evidence type="ECO:0000313" key="2">
    <source>
        <dbReference type="EMBL" id="SNC65693.1"/>
    </source>
</evidence>
<keyword evidence="2" id="KW-0808">Transferase</keyword>
<dbReference type="Pfam" id="PF00117">
    <property type="entry name" value="GATase"/>
    <property type="match status" value="1"/>
</dbReference>
<keyword evidence="2" id="KW-0315">Glutamine amidotransferase</keyword>
<dbReference type="GO" id="GO:0005829">
    <property type="term" value="C:cytosol"/>
    <property type="evidence" value="ECO:0007669"/>
    <property type="project" value="TreeGrafter"/>
</dbReference>
<organism evidence="2 3">
    <name type="scientific">Hymenobacter gelipurpurascens</name>
    <dbReference type="NCBI Taxonomy" id="89968"/>
    <lineage>
        <taxon>Bacteria</taxon>
        <taxon>Pseudomonadati</taxon>
        <taxon>Bacteroidota</taxon>
        <taxon>Cytophagia</taxon>
        <taxon>Cytophagales</taxon>
        <taxon>Hymenobacteraceae</taxon>
        <taxon>Hymenobacter</taxon>
    </lineage>
</organism>
<dbReference type="PANTHER" id="PTHR42695:SF5">
    <property type="entry name" value="GLUTAMINE AMIDOTRANSFERASE YLR126C-RELATED"/>
    <property type="match status" value="1"/>
</dbReference>
<dbReference type="FunFam" id="3.40.50.880:FF:000033">
    <property type="entry name" value="Glutamine amidotransferase class-I"/>
    <property type="match status" value="1"/>
</dbReference>
<dbReference type="InterPro" id="IPR029062">
    <property type="entry name" value="Class_I_gatase-like"/>
</dbReference>
<dbReference type="GO" id="GO:0016740">
    <property type="term" value="F:transferase activity"/>
    <property type="evidence" value="ECO:0007669"/>
    <property type="project" value="UniProtKB-KW"/>
</dbReference>
<dbReference type="EMBL" id="FYEW01000001">
    <property type="protein sequence ID" value="SNC65693.1"/>
    <property type="molecule type" value="Genomic_DNA"/>
</dbReference>
<dbReference type="OrthoDB" id="9807137at2"/>
<evidence type="ECO:0000259" key="1">
    <source>
        <dbReference type="Pfam" id="PF00117"/>
    </source>
</evidence>
<dbReference type="SUPFAM" id="SSF52317">
    <property type="entry name" value="Class I glutamine amidotransferase-like"/>
    <property type="match status" value="1"/>
</dbReference>
<dbReference type="InterPro" id="IPR044992">
    <property type="entry name" value="ChyE-like"/>
</dbReference>
<dbReference type="PROSITE" id="PS51273">
    <property type="entry name" value="GATASE_TYPE_1"/>
    <property type="match status" value="1"/>
</dbReference>
<dbReference type="AlphaFoldDB" id="A0A212TI82"/>
<keyword evidence="3" id="KW-1185">Reference proteome</keyword>
<sequence>MLIHCFQHMPDEGPAHIAAWAKTRGHELHITRWFEPVIVAPDLSATDLLVVLGGAMGVHDEEEFPWLRLEKNAIQTALGSGKPVLGLCLGSQLIAQLLGATVGRNPEPEVGFWPVEFTAEARQTPQLGHLPAEVMALHWHYDAFTLPPGAQLLATSAATSCQGFLWQDRVIGLQFHPEADAAWLASLVGAEGHLLGSGTYVQTVPEIQNHRALLGQSPAFLFPLLDGMLALA</sequence>
<accession>A0A212TI82</accession>
<dbReference type="Gene3D" id="3.40.50.880">
    <property type="match status" value="1"/>
</dbReference>
<protein>
    <submittedName>
        <fullName evidence="2">GMP synthase - Glutamine amidotransferase</fullName>
    </submittedName>
</protein>
<dbReference type="Proteomes" id="UP000198131">
    <property type="component" value="Unassembled WGS sequence"/>
</dbReference>
<evidence type="ECO:0000313" key="3">
    <source>
        <dbReference type="Proteomes" id="UP000198131"/>
    </source>
</evidence>